<dbReference type="EMBL" id="AGYR01000014">
    <property type="protein sequence ID" value="ENZ17397.1"/>
    <property type="molecule type" value="Genomic_DNA"/>
</dbReference>
<dbReference type="Pfam" id="PF12833">
    <property type="entry name" value="HTH_18"/>
    <property type="match status" value="1"/>
</dbReference>
<dbReference type="InterPro" id="IPR020449">
    <property type="entry name" value="Tscrpt_reg_AraC-type_HTH"/>
</dbReference>
<evidence type="ECO:0000256" key="2">
    <source>
        <dbReference type="ARBA" id="ARBA00023125"/>
    </source>
</evidence>
<dbReference type="Gene3D" id="1.10.10.60">
    <property type="entry name" value="Homeodomain-like"/>
    <property type="match status" value="2"/>
</dbReference>
<dbReference type="Proteomes" id="UP000013085">
    <property type="component" value="Unassembled WGS sequence"/>
</dbReference>
<dbReference type="PANTHER" id="PTHR43280:SF30">
    <property type="entry name" value="MMSAB OPERON REGULATORY PROTEIN"/>
    <property type="match status" value="1"/>
</dbReference>
<evidence type="ECO:0000313" key="5">
    <source>
        <dbReference type="EMBL" id="ENZ17397.1"/>
    </source>
</evidence>
<reference evidence="5 6" key="1">
    <citation type="submission" date="2013-01" db="EMBL/GenBank/DDBJ databases">
        <title>The Genome Sequence of Clostridium clostridioforme 90A8.</title>
        <authorList>
            <consortium name="The Broad Institute Genome Sequencing Platform"/>
            <person name="Earl A."/>
            <person name="Ward D."/>
            <person name="Feldgarden M."/>
            <person name="Gevers D."/>
            <person name="Courvalin P."/>
            <person name="Lambert T."/>
            <person name="Walker B."/>
            <person name="Young S.K."/>
            <person name="Zeng Q."/>
            <person name="Gargeya S."/>
            <person name="Fitzgerald M."/>
            <person name="Haas B."/>
            <person name="Abouelleil A."/>
            <person name="Alvarado L."/>
            <person name="Arachchi H.M."/>
            <person name="Berlin A.M."/>
            <person name="Chapman S.B."/>
            <person name="Dewar J."/>
            <person name="Goldberg J."/>
            <person name="Griggs A."/>
            <person name="Gujja S."/>
            <person name="Hansen M."/>
            <person name="Howarth C."/>
            <person name="Imamovic A."/>
            <person name="Larimer J."/>
            <person name="McCowan C."/>
            <person name="Murphy C."/>
            <person name="Neiman D."/>
            <person name="Pearson M."/>
            <person name="Priest M."/>
            <person name="Roberts A."/>
            <person name="Saif S."/>
            <person name="Shea T."/>
            <person name="Sisk P."/>
            <person name="Sykes S."/>
            <person name="Wortman J."/>
            <person name="Nusbaum C."/>
            <person name="Birren B."/>
        </authorList>
    </citation>
    <scope>NUCLEOTIDE SEQUENCE [LARGE SCALE GENOMIC DNA]</scope>
    <source>
        <strain evidence="5 6">90A8</strain>
    </source>
</reference>
<dbReference type="SUPFAM" id="SSF46689">
    <property type="entry name" value="Homeodomain-like"/>
    <property type="match status" value="2"/>
</dbReference>
<dbReference type="GO" id="GO:0003700">
    <property type="term" value="F:DNA-binding transcription factor activity"/>
    <property type="evidence" value="ECO:0007669"/>
    <property type="project" value="InterPro"/>
</dbReference>
<dbReference type="HOGENOM" id="CLU_000445_81_14_9"/>
<dbReference type="InterPro" id="IPR009057">
    <property type="entry name" value="Homeodomain-like_sf"/>
</dbReference>
<comment type="caution">
    <text evidence="5">The sequence shown here is derived from an EMBL/GenBank/DDBJ whole genome shotgun (WGS) entry which is preliminary data.</text>
</comment>
<dbReference type="PROSITE" id="PS00041">
    <property type="entry name" value="HTH_ARAC_FAMILY_1"/>
    <property type="match status" value="1"/>
</dbReference>
<dbReference type="RefSeq" id="WP_002583621.1">
    <property type="nucleotide sequence ID" value="NZ_KB851018.1"/>
</dbReference>
<dbReference type="GO" id="GO:0043565">
    <property type="term" value="F:sequence-specific DNA binding"/>
    <property type="evidence" value="ECO:0007669"/>
    <property type="project" value="InterPro"/>
</dbReference>
<protein>
    <recommendedName>
        <fullName evidence="4">HTH araC/xylS-type domain-containing protein</fullName>
    </recommendedName>
</protein>
<evidence type="ECO:0000259" key="4">
    <source>
        <dbReference type="PROSITE" id="PS01124"/>
    </source>
</evidence>
<accession>A0A0E2HQV4</accession>
<evidence type="ECO:0000256" key="3">
    <source>
        <dbReference type="ARBA" id="ARBA00023163"/>
    </source>
</evidence>
<dbReference type="InterPro" id="IPR018062">
    <property type="entry name" value="HTH_AraC-typ_CS"/>
</dbReference>
<dbReference type="PRINTS" id="PR00032">
    <property type="entry name" value="HTHARAC"/>
</dbReference>
<evidence type="ECO:0000256" key="1">
    <source>
        <dbReference type="ARBA" id="ARBA00023015"/>
    </source>
</evidence>
<dbReference type="PATRIC" id="fig|999408.3.peg.1826"/>
<name>A0A0E2HQV4_9FIRM</name>
<dbReference type="PANTHER" id="PTHR43280">
    <property type="entry name" value="ARAC-FAMILY TRANSCRIPTIONAL REGULATOR"/>
    <property type="match status" value="1"/>
</dbReference>
<organism evidence="5 6">
    <name type="scientific">[Clostridium] clostridioforme 90A8</name>
    <dbReference type="NCBI Taxonomy" id="999408"/>
    <lineage>
        <taxon>Bacteria</taxon>
        <taxon>Bacillati</taxon>
        <taxon>Bacillota</taxon>
        <taxon>Clostridia</taxon>
        <taxon>Lachnospirales</taxon>
        <taxon>Lachnospiraceae</taxon>
        <taxon>Enterocloster</taxon>
    </lineage>
</organism>
<dbReference type="AlphaFoldDB" id="A0A0E2HQV4"/>
<dbReference type="InterPro" id="IPR018060">
    <property type="entry name" value="HTH_AraC"/>
</dbReference>
<sequence>MERRRRPAKSQYLNRVITYMREHLQENLTLTQIAREAGLSESYLNAVFKECIKCAPMDYYINMKMEQACYLLCNTDLHIYQVAQHLGYENQYYFSRAFKKVLGVPPKKYKEMPGIPAVSMQVSC</sequence>
<keyword evidence="2" id="KW-0238">DNA-binding</keyword>
<dbReference type="SMART" id="SM00342">
    <property type="entry name" value="HTH_ARAC"/>
    <property type="match status" value="1"/>
</dbReference>
<gene>
    <name evidence="5" type="ORF">HMPREF1090_01697</name>
</gene>
<dbReference type="GeneID" id="57959831"/>
<evidence type="ECO:0000313" key="6">
    <source>
        <dbReference type="Proteomes" id="UP000013085"/>
    </source>
</evidence>
<keyword evidence="3" id="KW-0804">Transcription</keyword>
<proteinExistence type="predicted"/>
<keyword evidence="1" id="KW-0805">Transcription regulation</keyword>
<dbReference type="PROSITE" id="PS01124">
    <property type="entry name" value="HTH_ARAC_FAMILY_2"/>
    <property type="match status" value="1"/>
</dbReference>
<feature type="domain" description="HTH araC/xylS-type" evidence="4">
    <location>
        <begin position="14"/>
        <end position="112"/>
    </location>
</feature>